<sequence>MKKQCLSLLLVTILLTPTLSFAQSSAECAPEKSLAGHIHKMILGGANLDQVLTLFSNENSAQIIAKSLFSNVDSIGNERDAVRLGLVICKLQNHA</sequence>
<reference evidence="1" key="1">
    <citation type="submission" date="2018-06" db="EMBL/GenBank/DDBJ databases">
        <authorList>
            <person name="Zhirakovskaya E."/>
        </authorList>
    </citation>
    <scope>NUCLEOTIDE SEQUENCE</scope>
</reference>
<dbReference type="AlphaFoldDB" id="A0A3B0WZQ1"/>
<protein>
    <submittedName>
        <fullName evidence="1">Uncharacterized protein</fullName>
    </submittedName>
</protein>
<accession>A0A3B0WZQ1</accession>
<name>A0A3B0WZQ1_9ZZZZ</name>
<organism evidence="1">
    <name type="scientific">hydrothermal vent metagenome</name>
    <dbReference type="NCBI Taxonomy" id="652676"/>
    <lineage>
        <taxon>unclassified sequences</taxon>
        <taxon>metagenomes</taxon>
        <taxon>ecological metagenomes</taxon>
    </lineage>
</organism>
<evidence type="ECO:0000313" key="1">
    <source>
        <dbReference type="EMBL" id="VAW56127.1"/>
    </source>
</evidence>
<gene>
    <name evidence="1" type="ORF">MNBD_GAMMA07-1450</name>
</gene>
<dbReference type="EMBL" id="UOFF01000184">
    <property type="protein sequence ID" value="VAW56127.1"/>
    <property type="molecule type" value="Genomic_DNA"/>
</dbReference>
<proteinExistence type="predicted"/>